<accession>A0A225W276</accession>
<sequence length="389" mass="44974">MLNEQLREKRGTPVTTSQAVGVAELWEAHSVGLVPSEVERDNIKSIISAGAARSSSYQLDEDKIRFSTQTITTRQLTAEQTEFLMNSQWNDNGCVINEKGKSLKENDYPAIRPTKIRDIVVDLEPERTMAGEYAATITVPMVEGKELRAHLRQAAKWCRNVMISIPWQAWDQDHSEIKAINQPQLSEKLTWRKGKERNTVAATTSRAGDTRQVLTVRRTQNGLSWEVEAVDDQFRRSPDYLLIEEWEFYCGIAFQATLETADYPWIQQQPGTAKTLSFILRKQRTKHFRRKSKHKMEPVLEQIKKFVSASKWGNAASVQTPRQLWRTQGLFTDYQNWTIYRLALGKVNLYHAGWPEYRDCSALQFNCNEETIDHIMWECRRLELLGKYG</sequence>
<reference evidence="2" key="1">
    <citation type="submission" date="2017-03" db="EMBL/GenBank/DDBJ databases">
        <title>Phytopthora megakarya and P. palmivora, two closely related causual agents of cacao black pod achieved similar genome size and gene model numbers by different mechanisms.</title>
        <authorList>
            <person name="Ali S."/>
            <person name="Shao J."/>
            <person name="Larry D.J."/>
            <person name="Kronmiller B."/>
            <person name="Shen D."/>
            <person name="Strem M.D."/>
            <person name="Melnick R.L."/>
            <person name="Guiltinan M.J."/>
            <person name="Tyler B.M."/>
            <person name="Meinhardt L.W."/>
            <person name="Bailey B.A."/>
        </authorList>
    </citation>
    <scope>NUCLEOTIDE SEQUENCE [LARGE SCALE GENOMIC DNA]</scope>
    <source>
        <strain evidence="2">zdho120</strain>
    </source>
</reference>
<organism evidence="1 2">
    <name type="scientific">Phytophthora megakarya</name>
    <dbReference type="NCBI Taxonomy" id="4795"/>
    <lineage>
        <taxon>Eukaryota</taxon>
        <taxon>Sar</taxon>
        <taxon>Stramenopiles</taxon>
        <taxon>Oomycota</taxon>
        <taxon>Peronosporomycetes</taxon>
        <taxon>Peronosporales</taxon>
        <taxon>Peronosporaceae</taxon>
        <taxon>Phytophthora</taxon>
    </lineage>
</organism>
<keyword evidence="2" id="KW-1185">Reference proteome</keyword>
<protein>
    <submittedName>
        <fullName evidence="1">RxLR effector protein</fullName>
    </submittedName>
</protein>
<evidence type="ECO:0000313" key="2">
    <source>
        <dbReference type="Proteomes" id="UP000198211"/>
    </source>
</evidence>
<proteinExistence type="predicted"/>
<name>A0A225W276_9STRA</name>
<comment type="caution">
    <text evidence="1">The sequence shown here is derived from an EMBL/GenBank/DDBJ whole genome shotgun (WGS) entry which is preliminary data.</text>
</comment>
<gene>
    <name evidence="1" type="ORF">PHMEG_00015144</name>
</gene>
<dbReference type="EMBL" id="NBNE01002028">
    <property type="protein sequence ID" value="OWZ11786.1"/>
    <property type="molecule type" value="Genomic_DNA"/>
</dbReference>
<dbReference type="OrthoDB" id="10562761at2759"/>
<evidence type="ECO:0000313" key="1">
    <source>
        <dbReference type="EMBL" id="OWZ11786.1"/>
    </source>
</evidence>
<dbReference type="AlphaFoldDB" id="A0A225W276"/>
<dbReference type="Proteomes" id="UP000198211">
    <property type="component" value="Unassembled WGS sequence"/>
</dbReference>